<dbReference type="InterPro" id="IPR020845">
    <property type="entry name" value="AMP-binding_CS"/>
</dbReference>
<dbReference type="PROSITE" id="PS00012">
    <property type="entry name" value="PHOSPHOPANTETHEINE"/>
    <property type="match status" value="2"/>
</dbReference>
<dbReference type="InterPro" id="IPR045851">
    <property type="entry name" value="AMP-bd_C_sf"/>
</dbReference>
<dbReference type="InterPro" id="IPR025110">
    <property type="entry name" value="AMP-bd_C"/>
</dbReference>
<dbReference type="InterPro" id="IPR023213">
    <property type="entry name" value="CAT-like_dom_sf"/>
</dbReference>
<feature type="domain" description="Carrier" evidence="5">
    <location>
        <begin position="541"/>
        <end position="616"/>
    </location>
</feature>
<evidence type="ECO:0000256" key="4">
    <source>
        <dbReference type="SAM" id="MobiDB-lite"/>
    </source>
</evidence>
<dbReference type="SMART" id="SM01294">
    <property type="entry name" value="PKS_PP_betabranch"/>
    <property type="match status" value="1"/>
</dbReference>
<dbReference type="Pfam" id="PF13193">
    <property type="entry name" value="AMP-binding_C"/>
    <property type="match status" value="2"/>
</dbReference>
<evidence type="ECO:0000256" key="3">
    <source>
        <dbReference type="ARBA" id="ARBA00022553"/>
    </source>
</evidence>
<gene>
    <name evidence="6" type="ORF">ACFPEN_29480</name>
</gene>
<comment type="cofactor">
    <cofactor evidence="1">
        <name>pantetheine 4'-phosphate</name>
        <dbReference type="ChEBI" id="CHEBI:47942"/>
    </cofactor>
</comment>
<reference evidence="7" key="1">
    <citation type="journal article" date="2019" name="Int. J. Syst. Evol. Microbiol.">
        <title>The Global Catalogue of Microorganisms (GCM) 10K type strain sequencing project: providing services to taxonomists for standard genome sequencing and annotation.</title>
        <authorList>
            <consortium name="The Broad Institute Genomics Platform"/>
            <consortium name="The Broad Institute Genome Sequencing Center for Infectious Disease"/>
            <person name="Wu L."/>
            <person name="Ma J."/>
        </authorList>
    </citation>
    <scope>NUCLEOTIDE SEQUENCE [LARGE SCALE GENOMIC DNA]</scope>
    <source>
        <strain evidence="7">CECT 8064</strain>
    </source>
</reference>
<dbReference type="Proteomes" id="UP001595990">
    <property type="component" value="Unassembled WGS sequence"/>
</dbReference>
<dbReference type="InterPro" id="IPR006162">
    <property type="entry name" value="Ppantetheine_attach_site"/>
</dbReference>
<comment type="caution">
    <text evidence="6">The sequence shown here is derived from an EMBL/GenBank/DDBJ whole genome shotgun (WGS) entry which is preliminary data.</text>
</comment>
<dbReference type="CDD" id="cd05930">
    <property type="entry name" value="A_NRPS"/>
    <property type="match status" value="1"/>
</dbReference>
<keyword evidence="3" id="KW-0597">Phosphoprotein</keyword>
<feature type="compositionally biased region" description="Basic and acidic residues" evidence="4">
    <location>
        <begin position="3217"/>
        <end position="3228"/>
    </location>
</feature>
<feature type="compositionally biased region" description="Low complexity" evidence="4">
    <location>
        <begin position="3230"/>
        <end position="3243"/>
    </location>
</feature>
<name>A0ABV9BSU0_9ACTN</name>
<dbReference type="Gene3D" id="3.30.300.30">
    <property type="match status" value="2"/>
</dbReference>
<dbReference type="PROSITE" id="PS00455">
    <property type="entry name" value="AMP_BINDING"/>
    <property type="match status" value="1"/>
</dbReference>
<dbReference type="InterPro" id="IPR036736">
    <property type="entry name" value="ACP-like_sf"/>
</dbReference>
<evidence type="ECO:0000313" key="7">
    <source>
        <dbReference type="Proteomes" id="UP001595990"/>
    </source>
</evidence>
<dbReference type="InterPro" id="IPR009081">
    <property type="entry name" value="PP-bd_ACP"/>
</dbReference>
<sequence>MTDAPGVPTTGSELPLSVGQEAMWISWRLDPLQWTHIIPTPYRVTGTLDPRRLRRAVAALGEAYPQLRARVVEGPGGPRLTWADAPPIPVTEHTVPGDPVRAVRATWQRPFDLTAGPLARVDVLHGDEGSVLLIAVHHLVHDGASVLLLLDALRRAYAGQPLAPADHIGPLTAFARRSRELTDTPAGDDRRAHWRTALGDGTGYELPASVDEPGYTVLSTEVPAPLVPRLRARAEELGVSYFTVLLGAYFALLRRFAGEDDLLASIPYHGRSAGELRDKVGYFVNALPIRRRVGGTESYAELIRALRGDVKAAMANGDLPLPAILREVGLTGWQAHARSHQTVFQYWHAGLRQDVDVQRFELRPDGAPDGAGCVLSLLDMESSADYTLAVMVREDSGGTHVLWKDPSGACGPTLVAMMAAHYTEVLTAVATDPHAPVGALGERVDAVTGPVNTREVAALLCDHPAVRHAVVTPTGGDAELAARLTLDPAATADVPATQLTDLLRERLGERAPRVRFSAVDSGSGSGSDSGSEVAAAGQAASADSATTAALIELWEDVLGIDGITPDDSFFELGGHSLLAAELADAITRRLDLDTSVRAVFEHPRLGELAAHIDTLRTPGPLEEEAEEAAAEEASVDEAPSFPASGFQERIWLAERLEPGSAAYNVPLAWRIPGGLEKDALARALALLVSRHEILRTSFVELDGRLRQVVDEPWSPEPEFLDLRGRDDREDVLRERLNELAHHAFEPASGRLLTAALVQLAEDDQVLFVCLHHLVWDGGSAGVFLRELADCYAAVGPVVRAPEPVEAGALHPASAHQGRMGFIDHFERGVVYDGPPVYHNLPLYVRLDRAPEPEALRAAVTRVERAHEALRTTLVLVDDRIAQCVTSGTRIAPHWFEPVADHAGHADPVDAVPAALRAWAAEPFDLAAGPLLRVAVQPDTDGGAWLALAGHQAVVDRVSLTVLAEQILTAPDAAPDASPDAGPGYRDWLEALPEDRKERDLTARAEELRGEIDPLRLPERRPREAVHVYREQSVPLRLPASLPLERFAAERGLSEEQVLLAAFAVLLSWYSGQDEMVLGVADANRRDGSGTVVGPLANLLPLRLSTPVSASFDDLAAAAGTALDRARNHPLAAFDELVARLDPGKDMSRTALFDVFFCYAAGPRSLTLPDGTGARLVEEGSGYGKYDLTLFLRPDGAALDGRLVFNGLYFDEPQIQLMAEHYGRLLEQLLAAPGQPVGEADPLTEQEAHTQLAVWNATEAKYPRTTLHALVREQASVRPQAVALSHGQEHRTYGELRARAELLARGLVARGVRPGELVALLLPRGLAQAEAMLAVLLAGAAYLPIDPAVPAERQSFILADSGTRFVVADEDTAGRLDFTGAVVTSEKGTAGQPGFTGTVVTSEELAGTPGADGAALPDTGPDSPAYCIYTSGTTGRPKGVVVSHRNAVRLMVNDRFPFSFGSADVWTMFHSYAFDFSVWELFCGLAHGGRVVVVPEEEARDARQFWRLLQRERVTVLNQTPSAFRQLLAVEEESPAPLDHLRYVIFGGEQLQPAMLGGWLDRRPQVRLVNMYGITETTVHVTVRTVTRADADADRSVIGTPIPTTTVHLVDPRTRGRLLPVGAVGEILVGGEGVTAGYLGRPELTAERFVPDLFGGGTLFRSGDLARYRPDGSLEYLGRGDSQVQLRGYRIELGEIQSCLREHPAVADATVLVEDDRLVAYLLTAGEPPTGADLRRYLGAKLPEYMIPARFRTVPEIRLTANGKLDTAALRADGVPLESAGTGEPRTPTARTLAALWAELLGVPSVGADDSFFALGGHSLLAVRMLGRVTRDFGPALPLRTLFESPRLQDFADLVDAHTGTAPTGAASAGADEATTGQLLPASGFQERIWLAERAAPDDARYNVVLAWRAEAGLDAGLLRRALDDLIRRQEILRTRFVEHGDRLRQLIGEAWSPEIEPLDLRAAVAPDDGLRDWLDRAARRPFDPASGRLLRVALADTGGTDRVLLLCLHHLVVDGESVPVLLRELERSWNAVAQGRAAEPPAVQYRDFVADQEAERDGDRRAADLAHATERLAGAPAYAHLPEPTVPGPNGAVAIPLPANTMERLRRLQSEQGVSWFMAAATALAVLLHRWTGRPDVTFGVPVSTRDRGRFAELLGPCLDLTVLRSCPTVDATLRDAVRAMRSEVLEAFEHRGAPFDELMERLRPERRPGRTPYADVALNMNLLSGRRTVLGGSELRPLFFDSFWEQETKFALTVTLSEQDGTLSGAFSYRGDRFAAEDVRLLAEAFGRLLAGLPELLDLPLDGLGLPAAAGGEPLRLLPAASEVVADVAVDVASPGAAAPRGRVQYRDYVAAQEARREGSQRAADLTHWAEHLAGAPPYLDFPAPRTSGPNGAVPIPLADGLLERWRPLLREHGFTPYLTAAAALATLLHRWTGTDDVVFAGPLAHRDEPEFADLLGPCLDTVVLRSRPADGATVLDLLHAMRAELLGAVEHRDAPFEEIVDRLNPPRRPGRTPYADVQLSLETASDRQPTLAGRPLTPFDFDRQGAGFLGKLGLTVVLTVDGSALSGVVTYRGDRYRPADVAQFATLLGRIMNALPDRLDAPIDELELTSTDLAPLLAAERGPAAPPVTTVPELVAHWCARQPGAPAVETADGTLDYRSLAERADALADRIRPHLRATDPVVALVLGRGAALPVAMLAAWQAGAAFSPIEPGHPDDRIDFILDDLDACAVLTDDPALRARLAATGRPVLDVTGALAMDITASPVTLRVPDPESTAYVIYTSGTTGRPKGVAVRHGGLGRLVLWGRESFGLGPHDRVAQVLSPGFDASQWDIWSALGSGGCVVPLEGPVLAPELASWLDERRISTCLVMTPLAEAMWNAGTPAPRHLRHLLVGGAAFTQWPPTDLPYRVRNVYGPTETTVFALHHEFTGGQEGPLNRLGRPLAGVEALILDARGRRCPAGVVGEICLGGALVAAGYWRRPGLTAERFRPTGPDGEPGVVYRTGDLGRRLPDGTVEFLGRADRQVKVRGYRIEPGEIEAVLLAEPEVALARVQADPKRSPALTAYLVPGTGRRPEATELIGRLRAKLPAFMVPEAAVWLDALPLTPNGKVDEAALPRPGREDLATRSDWVAPGTGLARRIAEVWSEVLGLAEVGAHDNFYDLGGNSLLLAKLHSRLTAVLERDLPISRLFEHPTVAALADALGDHPRPADGTGADGARARIDLRDRAARSRSAAAARQSQRRR</sequence>
<protein>
    <submittedName>
        <fullName evidence="6">Amino acid adenylation domain-containing protein</fullName>
    </submittedName>
</protein>
<feature type="compositionally biased region" description="Low complexity" evidence="4">
    <location>
        <begin position="517"/>
        <end position="535"/>
    </location>
</feature>
<dbReference type="Gene3D" id="3.30.559.10">
    <property type="entry name" value="Chloramphenicol acetyltransferase-like domain"/>
    <property type="match status" value="5"/>
</dbReference>
<dbReference type="Gene3D" id="1.10.1200.10">
    <property type="entry name" value="ACP-like"/>
    <property type="match status" value="3"/>
</dbReference>
<evidence type="ECO:0000256" key="2">
    <source>
        <dbReference type="ARBA" id="ARBA00022450"/>
    </source>
</evidence>
<keyword evidence="2" id="KW-0596">Phosphopantetheine</keyword>
<dbReference type="Pfam" id="PF00501">
    <property type="entry name" value="AMP-binding"/>
    <property type="match status" value="2"/>
</dbReference>
<dbReference type="SUPFAM" id="SSF52777">
    <property type="entry name" value="CoA-dependent acyltransferases"/>
    <property type="match status" value="8"/>
</dbReference>
<dbReference type="InterPro" id="IPR001242">
    <property type="entry name" value="Condensation_dom"/>
</dbReference>
<dbReference type="Gene3D" id="3.30.559.30">
    <property type="entry name" value="Nonribosomal peptide synthetase, condensation domain"/>
    <property type="match status" value="4"/>
</dbReference>
<organism evidence="6 7">
    <name type="scientific">Streptomyces ehimensis</name>
    <dbReference type="NCBI Taxonomy" id="68195"/>
    <lineage>
        <taxon>Bacteria</taxon>
        <taxon>Bacillati</taxon>
        <taxon>Actinomycetota</taxon>
        <taxon>Actinomycetes</taxon>
        <taxon>Kitasatosporales</taxon>
        <taxon>Streptomycetaceae</taxon>
        <taxon>Streptomyces</taxon>
    </lineage>
</organism>
<evidence type="ECO:0000256" key="1">
    <source>
        <dbReference type="ARBA" id="ARBA00001957"/>
    </source>
</evidence>
<dbReference type="PANTHER" id="PTHR45527:SF1">
    <property type="entry name" value="FATTY ACID SYNTHASE"/>
    <property type="match status" value="1"/>
</dbReference>
<dbReference type="SUPFAM" id="SSF47336">
    <property type="entry name" value="ACP-like"/>
    <property type="match status" value="3"/>
</dbReference>
<dbReference type="InterPro" id="IPR000873">
    <property type="entry name" value="AMP-dep_synth/lig_dom"/>
</dbReference>
<feature type="domain" description="Carrier" evidence="5">
    <location>
        <begin position="1783"/>
        <end position="1858"/>
    </location>
</feature>
<dbReference type="Gene3D" id="3.40.50.12780">
    <property type="entry name" value="N-terminal domain of ligase-like"/>
    <property type="match status" value="2"/>
</dbReference>
<evidence type="ECO:0000259" key="5">
    <source>
        <dbReference type="PROSITE" id="PS50075"/>
    </source>
</evidence>
<dbReference type="RefSeq" id="WP_417923846.1">
    <property type="nucleotide sequence ID" value="NZ_JBHSFS010000017.1"/>
</dbReference>
<dbReference type="SMART" id="SM00823">
    <property type="entry name" value="PKS_PP"/>
    <property type="match status" value="3"/>
</dbReference>
<dbReference type="PANTHER" id="PTHR45527">
    <property type="entry name" value="NONRIBOSOMAL PEPTIDE SYNTHETASE"/>
    <property type="match status" value="1"/>
</dbReference>
<dbReference type="EMBL" id="JBHSFS010000017">
    <property type="protein sequence ID" value="MFC4517043.1"/>
    <property type="molecule type" value="Genomic_DNA"/>
</dbReference>
<dbReference type="SUPFAM" id="SSF56801">
    <property type="entry name" value="Acetyl-CoA synthetase-like"/>
    <property type="match status" value="2"/>
</dbReference>
<evidence type="ECO:0000313" key="6">
    <source>
        <dbReference type="EMBL" id="MFC4517043.1"/>
    </source>
</evidence>
<dbReference type="InterPro" id="IPR042099">
    <property type="entry name" value="ANL_N_sf"/>
</dbReference>
<feature type="domain" description="Carrier" evidence="5">
    <location>
        <begin position="3131"/>
        <end position="3206"/>
    </location>
</feature>
<dbReference type="InterPro" id="IPR010071">
    <property type="entry name" value="AA_adenyl_dom"/>
</dbReference>
<feature type="region of interest" description="Disordered" evidence="4">
    <location>
        <begin position="516"/>
        <end position="535"/>
    </location>
</feature>
<dbReference type="PROSITE" id="PS50075">
    <property type="entry name" value="CARRIER"/>
    <property type="match status" value="3"/>
</dbReference>
<dbReference type="Pfam" id="PF00668">
    <property type="entry name" value="Condensation"/>
    <property type="match status" value="5"/>
</dbReference>
<dbReference type="InterPro" id="IPR020806">
    <property type="entry name" value="PKS_PP-bd"/>
</dbReference>
<dbReference type="Pfam" id="PF00550">
    <property type="entry name" value="PP-binding"/>
    <property type="match status" value="3"/>
</dbReference>
<feature type="region of interest" description="Disordered" evidence="4">
    <location>
        <begin position="3201"/>
        <end position="3243"/>
    </location>
</feature>
<keyword evidence="7" id="KW-1185">Reference proteome</keyword>
<dbReference type="NCBIfam" id="TIGR01733">
    <property type="entry name" value="AA-adenyl-dom"/>
    <property type="match status" value="2"/>
</dbReference>
<proteinExistence type="predicted"/>
<accession>A0ABV9BSU0</accession>